<comment type="caution">
    <text evidence="2">The sequence shown here is derived from an EMBL/GenBank/DDBJ whole genome shotgun (WGS) entry which is preliminary data.</text>
</comment>
<evidence type="ECO:0000313" key="2">
    <source>
        <dbReference type="EMBL" id="GIG04773.1"/>
    </source>
</evidence>
<dbReference type="AlphaFoldDB" id="A0A8J3P5G0"/>
<feature type="transmembrane region" description="Helical" evidence="1">
    <location>
        <begin position="82"/>
        <end position="104"/>
    </location>
</feature>
<evidence type="ECO:0000256" key="1">
    <source>
        <dbReference type="SAM" id="Phobius"/>
    </source>
</evidence>
<keyword evidence="1" id="KW-0472">Membrane</keyword>
<feature type="transmembrane region" description="Helical" evidence="1">
    <location>
        <begin position="110"/>
        <end position="130"/>
    </location>
</feature>
<keyword evidence="1" id="KW-1133">Transmembrane helix</keyword>
<accession>A0A8J3P5G0</accession>
<keyword evidence="1" id="KW-0812">Transmembrane</keyword>
<proteinExistence type="predicted"/>
<evidence type="ECO:0008006" key="4">
    <source>
        <dbReference type="Google" id="ProtNLM"/>
    </source>
</evidence>
<feature type="transmembrane region" description="Helical" evidence="1">
    <location>
        <begin position="44"/>
        <end position="70"/>
    </location>
</feature>
<keyword evidence="3" id="KW-1185">Reference proteome</keyword>
<gene>
    <name evidence="2" type="ORF">Cco03nite_14730</name>
</gene>
<reference evidence="2 3" key="1">
    <citation type="submission" date="2021-01" db="EMBL/GenBank/DDBJ databases">
        <title>Whole genome shotgun sequence of Catellatospora coxensis NBRC 107359.</title>
        <authorList>
            <person name="Komaki H."/>
            <person name="Tamura T."/>
        </authorList>
    </citation>
    <scope>NUCLEOTIDE SEQUENCE [LARGE SCALE GENOMIC DNA]</scope>
    <source>
        <strain evidence="2 3">NBRC 107359</strain>
    </source>
</reference>
<evidence type="ECO:0000313" key="3">
    <source>
        <dbReference type="Proteomes" id="UP000630887"/>
    </source>
</evidence>
<dbReference type="EMBL" id="BONI01000009">
    <property type="protein sequence ID" value="GIG04773.1"/>
    <property type="molecule type" value="Genomic_DNA"/>
</dbReference>
<protein>
    <recommendedName>
        <fullName evidence="4">Integral membrane protein</fullName>
    </recommendedName>
</protein>
<dbReference type="RefSeq" id="WP_203690171.1">
    <property type="nucleotide sequence ID" value="NZ_BAAALC010000002.1"/>
</dbReference>
<dbReference type="Proteomes" id="UP000630887">
    <property type="component" value="Unassembled WGS sequence"/>
</dbReference>
<name>A0A8J3P5G0_9ACTN</name>
<sequence>MTNNALLATATPRLLRNALRVDAIASGATGIGFLAAGRLHADLFGLPVALTLPTGLFLLAFAAFVGFTATRPEVNLRAVRSIIVLNLGWVLLSAAVLATGLAPLTALGTVYVLAQAAAVGLLAELQFIGVRRARR</sequence>
<organism evidence="2 3">
    <name type="scientific">Catellatospora coxensis</name>
    <dbReference type="NCBI Taxonomy" id="310354"/>
    <lineage>
        <taxon>Bacteria</taxon>
        <taxon>Bacillati</taxon>
        <taxon>Actinomycetota</taxon>
        <taxon>Actinomycetes</taxon>
        <taxon>Micromonosporales</taxon>
        <taxon>Micromonosporaceae</taxon>
        <taxon>Catellatospora</taxon>
    </lineage>
</organism>